<name>A0A074VY87_AURM1</name>
<reference evidence="2 3" key="1">
    <citation type="journal article" date="2014" name="BMC Genomics">
        <title>Genome sequencing of four Aureobasidium pullulans varieties: biotechnological potential, stress tolerance, and description of new species.</title>
        <authorList>
            <person name="Gostin Ar C."/>
            <person name="Ohm R.A."/>
            <person name="Kogej T."/>
            <person name="Sonjak S."/>
            <person name="Turk M."/>
            <person name="Zajc J."/>
            <person name="Zalar P."/>
            <person name="Grube M."/>
            <person name="Sun H."/>
            <person name="Han J."/>
            <person name="Sharma A."/>
            <person name="Chiniquy J."/>
            <person name="Ngan C.Y."/>
            <person name="Lipzen A."/>
            <person name="Barry K."/>
            <person name="Grigoriev I.V."/>
            <person name="Gunde-Cimerman N."/>
        </authorList>
    </citation>
    <scope>NUCLEOTIDE SEQUENCE [LARGE SCALE GENOMIC DNA]</scope>
    <source>
        <strain evidence="2 3">CBS 110374</strain>
    </source>
</reference>
<dbReference type="EMBL" id="KL584829">
    <property type="protein sequence ID" value="KEQ64224.1"/>
    <property type="molecule type" value="Genomic_DNA"/>
</dbReference>
<feature type="region of interest" description="Disordered" evidence="1">
    <location>
        <begin position="75"/>
        <end position="137"/>
    </location>
</feature>
<sequence>MWQPWKRFAKKLGGASQIKMSRALSFGSLMVKSSKVEGHLSKVESMCQNPNFLDALDNQIYRLSMGFRRCLDLTMRSAPTNEPGGHSRRRVPDSEAEHRNIGSGKRKPRRSSDLEGVQEGDISTRSATRDRASDSFT</sequence>
<dbReference type="AlphaFoldDB" id="A0A074VY87"/>
<keyword evidence="3" id="KW-1185">Reference proteome</keyword>
<dbReference type="HOGENOM" id="CLU_1864726_0_0_1"/>
<protein>
    <submittedName>
        <fullName evidence="2">Uncharacterized protein</fullName>
    </submittedName>
</protein>
<feature type="compositionally biased region" description="Basic and acidic residues" evidence="1">
    <location>
        <begin position="90"/>
        <end position="100"/>
    </location>
</feature>
<gene>
    <name evidence="2" type="ORF">M437DRAFT_64777</name>
</gene>
<proteinExistence type="predicted"/>
<dbReference type="GeneID" id="63917849"/>
<evidence type="ECO:0000313" key="3">
    <source>
        <dbReference type="Proteomes" id="UP000030672"/>
    </source>
</evidence>
<accession>A0A074VY87</accession>
<dbReference type="RefSeq" id="XP_040881247.1">
    <property type="nucleotide sequence ID" value="XM_041024476.1"/>
</dbReference>
<evidence type="ECO:0000313" key="2">
    <source>
        <dbReference type="EMBL" id="KEQ64224.1"/>
    </source>
</evidence>
<dbReference type="Proteomes" id="UP000030672">
    <property type="component" value="Unassembled WGS sequence"/>
</dbReference>
<evidence type="ECO:0000256" key="1">
    <source>
        <dbReference type="SAM" id="MobiDB-lite"/>
    </source>
</evidence>
<organism evidence="2 3">
    <name type="scientific">Aureobasidium melanogenum (strain CBS 110374)</name>
    <name type="common">Aureobasidium pullulans var. melanogenum</name>
    <dbReference type="NCBI Taxonomy" id="1043003"/>
    <lineage>
        <taxon>Eukaryota</taxon>
        <taxon>Fungi</taxon>
        <taxon>Dikarya</taxon>
        <taxon>Ascomycota</taxon>
        <taxon>Pezizomycotina</taxon>
        <taxon>Dothideomycetes</taxon>
        <taxon>Dothideomycetidae</taxon>
        <taxon>Dothideales</taxon>
        <taxon>Saccotheciaceae</taxon>
        <taxon>Aureobasidium</taxon>
    </lineage>
</organism>
<feature type="compositionally biased region" description="Basic and acidic residues" evidence="1">
    <location>
        <begin position="127"/>
        <end position="137"/>
    </location>
</feature>